<comment type="caution">
    <text evidence="1">The sequence shown here is derived from an EMBL/GenBank/DDBJ whole genome shotgun (WGS) entry which is preliminary data.</text>
</comment>
<proteinExistence type="predicted"/>
<reference evidence="1" key="1">
    <citation type="submission" date="2016-10" db="EMBL/GenBank/DDBJ databases">
        <title>Sequence of Gallionella enrichment culture.</title>
        <authorList>
            <person name="Poehlein A."/>
            <person name="Muehling M."/>
            <person name="Daniel R."/>
        </authorList>
    </citation>
    <scope>NUCLEOTIDE SEQUENCE</scope>
</reference>
<organism evidence="1">
    <name type="scientific">mine drainage metagenome</name>
    <dbReference type="NCBI Taxonomy" id="410659"/>
    <lineage>
        <taxon>unclassified sequences</taxon>
        <taxon>metagenomes</taxon>
        <taxon>ecological metagenomes</taxon>
    </lineage>
</organism>
<dbReference type="AlphaFoldDB" id="A0A1J5ST70"/>
<gene>
    <name evidence="1" type="ORF">GALL_147740</name>
</gene>
<dbReference type="EMBL" id="MLJW01000068">
    <property type="protein sequence ID" value="OIR03254.1"/>
    <property type="molecule type" value="Genomic_DNA"/>
</dbReference>
<sequence length="104" mass="12206">MPDQYFVATVIAIMSVEAITPFIQNLEKQAWFAVNQQAYLLTRFEGFKCCQRKLHRLGWRQPARIYNVFVHERRLPNSPHALKQPIQIGHQSLVGHLIQHLLFL</sequence>
<accession>A0A1J5ST70</accession>
<protein>
    <submittedName>
        <fullName evidence="1">Uncharacterized protein</fullName>
    </submittedName>
</protein>
<name>A0A1J5ST70_9ZZZZ</name>
<evidence type="ECO:0000313" key="1">
    <source>
        <dbReference type="EMBL" id="OIR03254.1"/>
    </source>
</evidence>